<reference evidence="3 4" key="1">
    <citation type="journal article" date="2019" name="Sci. Rep.">
        <title>Comparative genomics of chytrid fungi reveal insights into the obligate biotrophic and pathogenic lifestyle of Synchytrium endobioticum.</title>
        <authorList>
            <person name="van de Vossenberg B.T.L.H."/>
            <person name="Warris S."/>
            <person name="Nguyen H.D.T."/>
            <person name="van Gent-Pelzer M.P.E."/>
            <person name="Joly D.L."/>
            <person name="van de Geest H.C."/>
            <person name="Bonants P.J.M."/>
            <person name="Smith D.S."/>
            <person name="Levesque C.A."/>
            <person name="van der Lee T.A.J."/>
        </authorList>
    </citation>
    <scope>NUCLEOTIDE SEQUENCE [LARGE SCALE GENOMIC DNA]</scope>
    <source>
        <strain evidence="3 4">CBS 675.73</strain>
    </source>
</reference>
<keyword evidence="2" id="KW-0812">Transmembrane</keyword>
<keyword evidence="4" id="KW-1185">Reference proteome</keyword>
<protein>
    <submittedName>
        <fullName evidence="3">Uncharacterized protein</fullName>
    </submittedName>
</protein>
<proteinExistence type="predicted"/>
<gene>
    <name evidence="3" type="ORF">CcCBS67573_g03324</name>
</gene>
<dbReference type="Proteomes" id="UP000320333">
    <property type="component" value="Unassembled WGS sequence"/>
</dbReference>
<name>A0A507FJC9_9FUNG</name>
<feature type="region of interest" description="Disordered" evidence="1">
    <location>
        <begin position="273"/>
        <end position="305"/>
    </location>
</feature>
<evidence type="ECO:0000313" key="3">
    <source>
        <dbReference type="EMBL" id="TPX75416.1"/>
    </source>
</evidence>
<feature type="transmembrane region" description="Helical" evidence="2">
    <location>
        <begin position="119"/>
        <end position="137"/>
    </location>
</feature>
<feature type="transmembrane region" description="Helical" evidence="2">
    <location>
        <begin position="246"/>
        <end position="266"/>
    </location>
</feature>
<dbReference type="EMBL" id="QEAP01000082">
    <property type="protein sequence ID" value="TPX75416.1"/>
    <property type="molecule type" value="Genomic_DNA"/>
</dbReference>
<feature type="transmembrane region" description="Helical" evidence="2">
    <location>
        <begin position="47"/>
        <end position="65"/>
    </location>
</feature>
<feature type="transmembrane region" description="Helical" evidence="2">
    <location>
        <begin position="219"/>
        <end position="240"/>
    </location>
</feature>
<dbReference type="AlphaFoldDB" id="A0A507FJC9"/>
<organism evidence="3 4">
    <name type="scientific">Chytriomyces confervae</name>
    <dbReference type="NCBI Taxonomy" id="246404"/>
    <lineage>
        <taxon>Eukaryota</taxon>
        <taxon>Fungi</taxon>
        <taxon>Fungi incertae sedis</taxon>
        <taxon>Chytridiomycota</taxon>
        <taxon>Chytridiomycota incertae sedis</taxon>
        <taxon>Chytridiomycetes</taxon>
        <taxon>Chytridiales</taxon>
        <taxon>Chytriomycetaceae</taxon>
        <taxon>Chytriomyces</taxon>
    </lineage>
</organism>
<keyword evidence="2" id="KW-1133">Transmembrane helix</keyword>
<feature type="transmembrane region" description="Helical" evidence="2">
    <location>
        <begin position="149"/>
        <end position="168"/>
    </location>
</feature>
<comment type="caution">
    <text evidence="3">The sequence shown here is derived from an EMBL/GenBank/DDBJ whole genome shotgun (WGS) entry which is preliminary data.</text>
</comment>
<evidence type="ECO:0000256" key="1">
    <source>
        <dbReference type="SAM" id="MobiDB-lite"/>
    </source>
</evidence>
<keyword evidence="2" id="KW-0472">Membrane</keyword>
<feature type="transmembrane region" description="Helical" evidence="2">
    <location>
        <begin position="188"/>
        <end position="207"/>
    </location>
</feature>
<evidence type="ECO:0000313" key="4">
    <source>
        <dbReference type="Proteomes" id="UP000320333"/>
    </source>
</evidence>
<feature type="transmembrane region" description="Helical" evidence="2">
    <location>
        <begin position="77"/>
        <end position="99"/>
    </location>
</feature>
<accession>A0A507FJC9</accession>
<evidence type="ECO:0000256" key="2">
    <source>
        <dbReference type="SAM" id="Phobius"/>
    </source>
</evidence>
<sequence length="341" mass="37993">MDASNSLALMPTGISTGTDAFTANMTTPEVYPTTGFITGYVWSGLDNATWCAFLMYQLYYSFVILNEAALNYKRTFIWALVFFAIACNIMASISGFFLLDCFTFNLTPNPLVCDERMHVYYALECLCFCLGFWLLFYRKFKVVPDQIGYPGALDMIVLIACCSLNLAADVPCLYSDINTCFLQDVYQASAGALSFLYFDVWFLIMVSRKTFEKGNKWEVLQLTVLTGSITFIYLVGSISYKTWGGNFYTNIIWNIVVSPKFLKMFAKDKSTMSKRASHTSSHEDPSTVSTRKGGPVSLVRHPSVQTGTVGGTLAKYGKQLDANTGTESVVERASTAPLIYK</sequence>
<dbReference type="OrthoDB" id="2143298at2759"/>